<dbReference type="InterPro" id="IPR037883">
    <property type="entry name" value="Knr4/Smi1-like_sf"/>
</dbReference>
<reference evidence="1 3" key="1">
    <citation type="submission" date="2015-12" db="EMBL/GenBank/DDBJ databases">
        <title>Amycolatopsis regifaucium genome sequencing and assembly.</title>
        <authorList>
            <person name="Mayilraj S."/>
        </authorList>
    </citation>
    <scope>NUCLEOTIDE SEQUENCE [LARGE SCALE GENOMIC DNA]</scope>
    <source>
        <strain evidence="1 3">GY080</strain>
    </source>
</reference>
<dbReference type="EMBL" id="LQCI01000009">
    <property type="protein sequence ID" value="KZB85911.1"/>
    <property type="molecule type" value="Genomic_DNA"/>
</dbReference>
<dbReference type="AlphaFoldDB" id="A0A154MNM8"/>
<evidence type="ECO:0000313" key="3">
    <source>
        <dbReference type="Proteomes" id="UP000076321"/>
    </source>
</evidence>
<dbReference type="RefSeq" id="WP_061990456.1">
    <property type="nucleotide sequence ID" value="NZ_FOPQ01000006.1"/>
</dbReference>
<dbReference type="OrthoDB" id="5572373at2"/>
<dbReference type="Pfam" id="PF14568">
    <property type="entry name" value="SUKH_6"/>
    <property type="match status" value="1"/>
</dbReference>
<dbReference type="Proteomes" id="UP000076321">
    <property type="component" value="Unassembled WGS sequence"/>
</dbReference>
<organism evidence="1 3">
    <name type="scientific">Amycolatopsis regifaucium</name>
    <dbReference type="NCBI Taxonomy" id="546365"/>
    <lineage>
        <taxon>Bacteria</taxon>
        <taxon>Bacillati</taxon>
        <taxon>Actinomycetota</taxon>
        <taxon>Actinomycetes</taxon>
        <taxon>Pseudonocardiales</taxon>
        <taxon>Pseudonocardiaceae</taxon>
        <taxon>Amycolatopsis</taxon>
    </lineage>
</organism>
<evidence type="ECO:0000313" key="2">
    <source>
        <dbReference type="EMBL" id="OKA03140.1"/>
    </source>
</evidence>
<dbReference type="SUPFAM" id="SSF160631">
    <property type="entry name" value="SMI1/KNR4-like"/>
    <property type="match status" value="1"/>
</dbReference>
<comment type="caution">
    <text evidence="1">The sequence shown here is derived from an EMBL/GenBank/DDBJ whole genome shotgun (WGS) entry which is preliminary data.</text>
</comment>
<evidence type="ECO:0000313" key="4">
    <source>
        <dbReference type="Proteomes" id="UP000186883"/>
    </source>
</evidence>
<dbReference type="Proteomes" id="UP000186883">
    <property type="component" value="Unassembled WGS sequence"/>
</dbReference>
<proteinExistence type="predicted"/>
<keyword evidence="4" id="KW-1185">Reference proteome</keyword>
<name>A0A154MNM8_9PSEU</name>
<reference evidence="2 4" key="2">
    <citation type="submission" date="2016-11" db="EMBL/GenBank/DDBJ databases">
        <title>Genome sequencing of Amycolatopsis regifaucium.</title>
        <authorList>
            <person name="Mayilraj S."/>
            <person name="Kaur N."/>
        </authorList>
    </citation>
    <scope>NUCLEOTIDE SEQUENCE [LARGE SCALE GENOMIC DNA]</scope>
    <source>
        <strain evidence="2 4">GY080</strain>
    </source>
</reference>
<evidence type="ECO:0008006" key="5">
    <source>
        <dbReference type="Google" id="ProtNLM"/>
    </source>
</evidence>
<evidence type="ECO:0000313" key="1">
    <source>
        <dbReference type="EMBL" id="KZB85911.1"/>
    </source>
</evidence>
<sequence length="192" mass="21838">MTDASKRSYVEEICELVGWRAGDFRPELDWTTVERELGTPLPGDYKELLTRFPSGGFREVIEFLNPSESIEKCANVKRDNIGLLEIFGDEDLDYLKGVPYRLFPEPGGLYPWGANGAGGTFWWIRDSPDPDEWGVAYNNRDYWHEAHPGPMTKVIQELLVSSGEDNILGWDMSGKPVNFDGYWGDRYISHPG</sequence>
<dbReference type="EMBL" id="LOBU02000042">
    <property type="protein sequence ID" value="OKA03140.1"/>
    <property type="molecule type" value="Genomic_DNA"/>
</dbReference>
<gene>
    <name evidence="2" type="ORF">ATP06_0237675</name>
    <name evidence="1" type="ORF">AVL48_27235</name>
</gene>
<protein>
    <recommendedName>
        <fullName evidence="5">Knr4/Smi1-like domain-containing protein</fullName>
    </recommendedName>
</protein>
<accession>A0A154MNM8</accession>